<reference evidence="11 12" key="1">
    <citation type="submission" date="2019-11" db="EMBL/GenBank/DDBJ databases">
        <title>Comparative genomics of hydrocarbon-degrading Desulfosarcina strains.</title>
        <authorList>
            <person name="Watanabe M."/>
            <person name="Kojima H."/>
            <person name="Fukui M."/>
        </authorList>
    </citation>
    <scope>NUCLEOTIDE SEQUENCE [LARGE SCALE GENOMIC DNA]</scope>
    <source>
        <strain evidence="11 12">PP31</strain>
    </source>
</reference>
<comment type="catalytic activity">
    <reaction evidence="8">
        <text>(6S)-5-methyl-5,6,7,8-tetrahydrofolate + NAD(+) = (6R)-5,10-methylene-5,6,7,8-tetrahydrofolate + NADH + H(+)</text>
        <dbReference type="Rhea" id="RHEA:19821"/>
        <dbReference type="ChEBI" id="CHEBI:15378"/>
        <dbReference type="ChEBI" id="CHEBI:15636"/>
        <dbReference type="ChEBI" id="CHEBI:18608"/>
        <dbReference type="ChEBI" id="CHEBI:57540"/>
        <dbReference type="ChEBI" id="CHEBI:57945"/>
        <dbReference type="EC" id="1.5.1.54"/>
    </reaction>
    <physiologicalReaction direction="right-to-left" evidence="8">
        <dbReference type="Rhea" id="RHEA:19823"/>
    </physiologicalReaction>
</comment>
<dbReference type="GO" id="GO:0005829">
    <property type="term" value="C:cytosol"/>
    <property type="evidence" value="ECO:0007669"/>
    <property type="project" value="TreeGrafter"/>
</dbReference>
<evidence type="ECO:0000313" key="11">
    <source>
        <dbReference type="EMBL" id="BBO73172.1"/>
    </source>
</evidence>
<dbReference type="UniPathway" id="UPA00193"/>
<organism evidence="11 12">
    <name type="scientific">Desulfosarcina widdelii</name>
    <dbReference type="NCBI Taxonomy" id="947919"/>
    <lineage>
        <taxon>Bacteria</taxon>
        <taxon>Pseudomonadati</taxon>
        <taxon>Thermodesulfobacteriota</taxon>
        <taxon>Desulfobacteria</taxon>
        <taxon>Desulfobacterales</taxon>
        <taxon>Desulfosarcinaceae</taxon>
        <taxon>Desulfosarcina</taxon>
    </lineage>
</organism>
<comment type="pathway">
    <text evidence="2 9">One-carbon metabolism; tetrahydrofolate interconversion.</text>
</comment>
<dbReference type="Pfam" id="PF02219">
    <property type="entry name" value="MTHFR"/>
    <property type="match status" value="1"/>
</dbReference>
<keyword evidence="5 9" id="KW-0274">FAD</keyword>
<sequence>MLRIFKEDLTTPQNFVVTLELVPARESFGRSTETLLGIASDAFTDGRVSAVSITDNPGGNPSLSPDVLGYEIFKLGLDVIVHFTCRDTNRMGMESRALQLARMGMKNVLALTGDYSGKGYGGRGTPVFDLDSVLLTGMLKSLSGKMASSGDPDPFFTGCAVSPFKSLKAEQVAQYRKMDKKIDAGASFVITQLGYNAQNFEDLIQYHTGKNAHIPIIGSVNLLSPRAARAMNRGRVPGVFVSDELFNKVVSEWQEPRKGLKKAVERAAKLGAILKGLGFRGIHIGGVHRSFKTVAAILDRMDQLQDAWPDYLGEFVQGKKKNSEDSDAQALPGGIKKEKASLKEMLLDHIPYKMLNSAHDLFFNQSATMAPVYKSLASVLEKYNKTWVLKRCLEDPLKKTFLSCQSCGDCAIQHIGFLCPESGCPKHTRNGPCGGSTEGRCEVYPDQLCIWVRAYQRLAHVNSLATFLQDRVPPRRWELNKTSSWVNFHLDKNIQSRMAGTRDQAASEIGSQGE</sequence>
<evidence type="ECO:0000256" key="8">
    <source>
        <dbReference type="ARBA" id="ARBA00048628"/>
    </source>
</evidence>
<comment type="pathway">
    <text evidence="7">Amino-acid biosynthesis; L-methionine biosynthesis via de novo pathway.</text>
</comment>
<evidence type="ECO:0000256" key="5">
    <source>
        <dbReference type="ARBA" id="ARBA00022827"/>
    </source>
</evidence>
<dbReference type="PANTHER" id="PTHR45754">
    <property type="entry name" value="METHYLENETETRAHYDROFOLATE REDUCTASE"/>
    <property type="match status" value="1"/>
</dbReference>
<keyword evidence="4 9" id="KW-0285">Flavoprotein</keyword>
<accession>A0A5K7YTL0</accession>
<dbReference type="EMBL" id="AP021875">
    <property type="protein sequence ID" value="BBO73172.1"/>
    <property type="molecule type" value="Genomic_DNA"/>
</dbReference>
<evidence type="ECO:0000256" key="2">
    <source>
        <dbReference type="ARBA" id="ARBA00004777"/>
    </source>
</evidence>
<dbReference type="Pfam" id="PF12225">
    <property type="entry name" value="DUF5981"/>
    <property type="match status" value="1"/>
</dbReference>
<dbReference type="SUPFAM" id="SSF51730">
    <property type="entry name" value="FAD-linked oxidoreductase"/>
    <property type="match status" value="1"/>
</dbReference>
<evidence type="ECO:0000256" key="9">
    <source>
        <dbReference type="RuleBase" id="RU003862"/>
    </source>
</evidence>
<protein>
    <recommendedName>
        <fullName evidence="9">Methylenetetrahydrofolate reductase</fullName>
    </recommendedName>
</protein>
<comment type="cofactor">
    <cofactor evidence="1 9">
        <name>FAD</name>
        <dbReference type="ChEBI" id="CHEBI:57692"/>
    </cofactor>
</comment>
<evidence type="ECO:0000256" key="3">
    <source>
        <dbReference type="ARBA" id="ARBA00006743"/>
    </source>
</evidence>
<dbReference type="Gene3D" id="3.20.20.220">
    <property type="match status" value="1"/>
</dbReference>
<evidence type="ECO:0000256" key="4">
    <source>
        <dbReference type="ARBA" id="ARBA00022630"/>
    </source>
</evidence>
<dbReference type="KEGG" id="dwd:DSCW_05890"/>
<name>A0A5K7YTL0_9BACT</name>
<keyword evidence="12" id="KW-1185">Reference proteome</keyword>
<keyword evidence="6 9" id="KW-0560">Oxidoreductase</keyword>
<gene>
    <name evidence="11" type="ORF">DSCW_05890</name>
</gene>
<dbReference type="InterPro" id="IPR022026">
    <property type="entry name" value="DUF5981"/>
</dbReference>
<dbReference type="GO" id="GO:0106312">
    <property type="term" value="F:methylenetetrahydrofolate reductase (NADH) activity"/>
    <property type="evidence" value="ECO:0007669"/>
    <property type="project" value="UniProtKB-EC"/>
</dbReference>
<dbReference type="Proteomes" id="UP000427769">
    <property type="component" value="Chromosome"/>
</dbReference>
<dbReference type="AlphaFoldDB" id="A0A5K7YTL0"/>
<comment type="similarity">
    <text evidence="3 9">Belongs to the methylenetetrahydrofolate reductase family.</text>
</comment>
<evidence type="ECO:0000313" key="12">
    <source>
        <dbReference type="Proteomes" id="UP000427769"/>
    </source>
</evidence>
<dbReference type="GO" id="GO:0071949">
    <property type="term" value="F:FAD binding"/>
    <property type="evidence" value="ECO:0007669"/>
    <property type="project" value="TreeGrafter"/>
</dbReference>
<dbReference type="InterPro" id="IPR003171">
    <property type="entry name" value="Mehydrof_redctse-like"/>
</dbReference>
<proteinExistence type="inferred from homology"/>
<dbReference type="InterPro" id="IPR029041">
    <property type="entry name" value="FAD-linked_oxidoreductase-like"/>
</dbReference>
<dbReference type="GO" id="GO:0035999">
    <property type="term" value="P:tetrahydrofolate interconversion"/>
    <property type="evidence" value="ECO:0007669"/>
    <property type="project" value="UniProtKB-UniPathway"/>
</dbReference>
<dbReference type="PANTHER" id="PTHR45754:SF3">
    <property type="entry name" value="METHYLENETETRAHYDROFOLATE REDUCTASE (NADPH)"/>
    <property type="match status" value="1"/>
</dbReference>
<evidence type="ECO:0000256" key="1">
    <source>
        <dbReference type="ARBA" id="ARBA00001974"/>
    </source>
</evidence>
<evidence type="ECO:0000256" key="6">
    <source>
        <dbReference type="ARBA" id="ARBA00023002"/>
    </source>
</evidence>
<feature type="domain" description="Methylene-tetrahydrofolate reductase C-terminal-like" evidence="10">
    <location>
        <begin position="398"/>
        <end position="477"/>
    </location>
</feature>
<dbReference type="GO" id="GO:0009086">
    <property type="term" value="P:methionine biosynthetic process"/>
    <property type="evidence" value="ECO:0007669"/>
    <property type="project" value="TreeGrafter"/>
</dbReference>
<evidence type="ECO:0000259" key="10">
    <source>
        <dbReference type="Pfam" id="PF12225"/>
    </source>
</evidence>
<evidence type="ECO:0000256" key="7">
    <source>
        <dbReference type="ARBA" id="ARBA00034478"/>
    </source>
</evidence>